<dbReference type="AlphaFoldDB" id="A0A6T9Y2B6"/>
<protein>
    <recommendedName>
        <fullName evidence="4">Lipoprotein</fullName>
    </recommendedName>
</protein>
<evidence type="ECO:0000313" key="3">
    <source>
        <dbReference type="Proteomes" id="UP000509458"/>
    </source>
</evidence>
<feature type="chain" id="PRO_5029836290" description="Lipoprotein" evidence="1">
    <location>
        <begin position="19"/>
        <end position="101"/>
    </location>
</feature>
<evidence type="ECO:0008006" key="4">
    <source>
        <dbReference type="Google" id="ProtNLM"/>
    </source>
</evidence>
<sequence>MKKKIFIISMLCSSSALAKNAVIEEVLALEDESVSTVLLQSCDVEIASANNDELRNKSKTKRLLQVKAANNVYYAPSIALFERDQGNCELVIKGLLHKETS</sequence>
<dbReference type="Proteomes" id="UP000509458">
    <property type="component" value="Chromosome"/>
</dbReference>
<organism evidence="2 3">
    <name type="scientific">Alteromonas macleodii</name>
    <name type="common">Pseudoalteromonas macleodii</name>
    <dbReference type="NCBI Taxonomy" id="28108"/>
    <lineage>
        <taxon>Bacteria</taxon>
        <taxon>Pseudomonadati</taxon>
        <taxon>Pseudomonadota</taxon>
        <taxon>Gammaproteobacteria</taxon>
        <taxon>Alteromonadales</taxon>
        <taxon>Alteromonadaceae</taxon>
        <taxon>Alteromonas/Salinimonas group</taxon>
        <taxon>Alteromonas</taxon>
    </lineage>
</organism>
<dbReference type="RefSeq" id="WP_159578112.1">
    <property type="nucleotide sequence ID" value="NZ_LR812090.1"/>
</dbReference>
<name>A0A6T9Y2B6_ALTMA</name>
<dbReference type="EMBL" id="LR812090">
    <property type="protein sequence ID" value="CAB9494416.1"/>
    <property type="molecule type" value="Genomic_DNA"/>
</dbReference>
<feature type="signal peptide" evidence="1">
    <location>
        <begin position="1"/>
        <end position="18"/>
    </location>
</feature>
<keyword evidence="1" id="KW-0732">Signal</keyword>
<reference evidence="2 3" key="1">
    <citation type="submission" date="2020-06" db="EMBL/GenBank/DDBJ databases">
        <authorList>
            <person name="Duchaud E."/>
        </authorList>
    </citation>
    <scope>NUCLEOTIDE SEQUENCE [LARGE SCALE GENOMIC DNA]</scope>
    <source>
        <strain evidence="2">Alteromonas fortis</strain>
    </source>
</reference>
<accession>A0A6T9Y2B6</accession>
<evidence type="ECO:0000313" key="2">
    <source>
        <dbReference type="EMBL" id="CAB9494416.1"/>
    </source>
</evidence>
<evidence type="ECO:0000256" key="1">
    <source>
        <dbReference type="SAM" id="SignalP"/>
    </source>
</evidence>
<proteinExistence type="predicted"/>
<gene>
    <name evidence="2" type="ORF">ALFOR1_31400</name>
</gene>